<keyword evidence="1" id="KW-0378">Hydrolase</keyword>
<dbReference type="InterPro" id="IPR000086">
    <property type="entry name" value="NUDIX_hydrolase_dom"/>
</dbReference>
<comment type="caution">
    <text evidence="3">The sequence shown here is derived from an EMBL/GenBank/DDBJ whole genome shotgun (WGS) entry which is preliminary data.</text>
</comment>
<evidence type="ECO:0000313" key="3">
    <source>
        <dbReference type="EMBL" id="CAF1496591.1"/>
    </source>
</evidence>
<dbReference type="Pfam" id="PF00293">
    <property type="entry name" value="NUDIX"/>
    <property type="match status" value="1"/>
</dbReference>
<dbReference type="InterPro" id="IPR015797">
    <property type="entry name" value="NUDIX_hydrolase-like_dom_sf"/>
</dbReference>
<feature type="domain" description="Nudix hydrolase" evidence="2">
    <location>
        <begin position="1"/>
        <end position="152"/>
    </location>
</feature>
<dbReference type="PROSITE" id="PS51462">
    <property type="entry name" value="NUDIX"/>
    <property type="match status" value="1"/>
</dbReference>
<dbReference type="Proteomes" id="UP000663860">
    <property type="component" value="Unassembled WGS sequence"/>
</dbReference>
<dbReference type="Gene3D" id="3.90.79.10">
    <property type="entry name" value="Nucleoside Triphosphate Pyrophosphohydrolase"/>
    <property type="match status" value="1"/>
</dbReference>
<gene>
    <name evidence="3" type="ORF">IZO911_LOCUS44783</name>
</gene>
<organism evidence="3 4">
    <name type="scientific">Adineta steineri</name>
    <dbReference type="NCBI Taxonomy" id="433720"/>
    <lineage>
        <taxon>Eukaryota</taxon>
        <taxon>Metazoa</taxon>
        <taxon>Spiralia</taxon>
        <taxon>Gnathifera</taxon>
        <taxon>Rotifera</taxon>
        <taxon>Eurotatoria</taxon>
        <taxon>Bdelloidea</taxon>
        <taxon>Adinetida</taxon>
        <taxon>Adinetidae</taxon>
        <taxon>Adineta</taxon>
    </lineage>
</organism>
<dbReference type="PANTHER" id="PTHR23114">
    <property type="entry name" value="M7GPPPN-MRNA HYDROLASE"/>
    <property type="match status" value="1"/>
</dbReference>
<dbReference type="GO" id="GO:0005737">
    <property type="term" value="C:cytoplasm"/>
    <property type="evidence" value="ECO:0007669"/>
    <property type="project" value="TreeGrafter"/>
</dbReference>
<dbReference type="EMBL" id="CAJNOE010002962">
    <property type="protein sequence ID" value="CAF1496591.1"/>
    <property type="molecule type" value="Genomic_DNA"/>
</dbReference>
<name>A0A815T2U7_9BILA</name>
<evidence type="ECO:0000256" key="1">
    <source>
        <dbReference type="ARBA" id="ARBA00022801"/>
    </source>
</evidence>
<dbReference type="AlphaFoldDB" id="A0A815T2U7"/>
<dbReference type="PANTHER" id="PTHR23114:SF17">
    <property type="entry name" value="M7GPPPN-MRNA HYDROLASE"/>
    <property type="match status" value="1"/>
</dbReference>
<evidence type="ECO:0000313" key="4">
    <source>
        <dbReference type="Proteomes" id="UP000663860"/>
    </source>
</evidence>
<dbReference type="PROSITE" id="PS00893">
    <property type="entry name" value="NUDIX_BOX"/>
    <property type="match status" value="1"/>
</dbReference>
<sequence>VLVIMLKKDDQPQYGYPKGGINIGESIRECAVREAFEELGCTKESIDDKINSEKVIIKNIEYNRGKSSDDPFNTMRPTSGSRDTEIKSNRVVWIKQYYFIVPVVPTNMRFKLNKYEVDAIEWCDIYKLPCSQGCRVTQLMCCKKKKTPNYFMVICHDKLDETSLVQDILKYMDGEDKNQPVSNKYKRDHRLCW</sequence>
<feature type="non-terminal residue" evidence="3">
    <location>
        <position position="1"/>
    </location>
</feature>
<proteinExistence type="predicted"/>
<protein>
    <recommendedName>
        <fullName evidence="2">Nudix hydrolase domain-containing protein</fullName>
    </recommendedName>
</protein>
<accession>A0A815T2U7</accession>
<dbReference type="GO" id="GO:0016787">
    <property type="term" value="F:hydrolase activity"/>
    <property type="evidence" value="ECO:0007669"/>
    <property type="project" value="UniProtKB-KW"/>
</dbReference>
<evidence type="ECO:0000259" key="2">
    <source>
        <dbReference type="PROSITE" id="PS51462"/>
    </source>
</evidence>
<dbReference type="InterPro" id="IPR020084">
    <property type="entry name" value="NUDIX_hydrolase_CS"/>
</dbReference>
<reference evidence="3" key="1">
    <citation type="submission" date="2021-02" db="EMBL/GenBank/DDBJ databases">
        <authorList>
            <person name="Nowell W R."/>
        </authorList>
    </citation>
    <scope>NUCLEOTIDE SEQUENCE</scope>
</reference>
<dbReference type="SUPFAM" id="SSF55811">
    <property type="entry name" value="Nudix"/>
    <property type="match status" value="1"/>
</dbReference>